<dbReference type="InterPro" id="IPR036259">
    <property type="entry name" value="MFS_trans_sf"/>
</dbReference>
<organism evidence="4">
    <name type="scientific">marine sediment metagenome</name>
    <dbReference type="NCBI Taxonomy" id="412755"/>
    <lineage>
        <taxon>unclassified sequences</taxon>
        <taxon>metagenomes</taxon>
        <taxon>ecological metagenomes</taxon>
    </lineage>
</organism>
<feature type="transmembrane region" description="Helical" evidence="3">
    <location>
        <begin position="80"/>
        <end position="100"/>
    </location>
</feature>
<gene>
    <name evidence="4" type="ORF">S12H4_60219</name>
</gene>
<sequence>MENHRIIPKGIVLPFILLSSLFFAWAIPNNLTDTMLAAFKRIMSLTDTKTAWIQVACYLLGYGCFAIPGALIIKKFTYKSGVLLGLGMYAMGTFMFYPAMLTSR</sequence>
<dbReference type="SUPFAM" id="SSF103473">
    <property type="entry name" value="MFS general substrate transporter"/>
    <property type="match status" value="1"/>
</dbReference>
<feature type="transmembrane region" description="Helical" evidence="3">
    <location>
        <begin position="51"/>
        <end position="73"/>
    </location>
</feature>
<dbReference type="Gene3D" id="1.20.1250.20">
    <property type="entry name" value="MFS general substrate transporter like domains"/>
    <property type="match status" value="1"/>
</dbReference>
<dbReference type="AlphaFoldDB" id="X1UV43"/>
<proteinExistence type="predicted"/>
<accession>X1UV43</accession>
<protein>
    <recommendedName>
        <fullName evidence="5">Major facilitator superfamily (MFS) profile domain-containing protein</fullName>
    </recommendedName>
</protein>
<evidence type="ECO:0000256" key="3">
    <source>
        <dbReference type="SAM" id="Phobius"/>
    </source>
</evidence>
<dbReference type="PANTHER" id="PTHR43702:SF11">
    <property type="entry name" value="L-FUCOSE-PROTON SYMPORTER"/>
    <property type="match status" value="1"/>
</dbReference>
<keyword evidence="3" id="KW-0472">Membrane</keyword>
<evidence type="ECO:0008006" key="5">
    <source>
        <dbReference type="Google" id="ProtNLM"/>
    </source>
</evidence>
<comment type="caution">
    <text evidence="4">The sequence shown here is derived from an EMBL/GenBank/DDBJ whole genome shotgun (WGS) entry which is preliminary data.</text>
</comment>
<dbReference type="InterPro" id="IPR050375">
    <property type="entry name" value="MFS_TsgA-like"/>
</dbReference>
<reference evidence="4" key="1">
    <citation type="journal article" date="2014" name="Front. Microbiol.">
        <title>High frequency of phylogenetically diverse reductive dehalogenase-homologous genes in deep subseafloor sedimentary metagenomes.</title>
        <authorList>
            <person name="Kawai M."/>
            <person name="Futagami T."/>
            <person name="Toyoda A."/>
            <person name="Takaki Y."/>
            <person name="Nishi S."/>
            <person name="Hori S."/>
            <person name="Arai W."/>
            <person name="Tsubouchi T."/>
            <person name="Morono Y."/>
            <person name="Uchiyama I."/>
            <person name="Ito T."/>
            <person name="Fujiyama A."/>
            <person name="Inagaki F."/>
            <person name="Takami H."/>
        </authorList>
    </citation>
    <scope>NUCLEOTIDE SEQUENCE</scope>
    <source>
        <strain evidence="4">Expedition CK06-06</strain>
    </source>
</reference>
<keyword evidence="3" id="KW-0812">Transmembrane</keyword>
<keyword evidence="2" id="KW-1003">Cell membrane</keyword>
<dbReference type="PANTHER" id="PTHR43702">
    <property type="entry name" value="L-FUCOSE-PROTON SYMPORTER"/>
    <property type="match status" value="1"/>
</dbReference>
<comment type="subcellular location">
    <subcellularLocation>
        <location evidence="1">Cell inner membrane</location>
        <topology evidence="1">Multi-pass membrane protein</topology>
    </subcellularLocation>
</comment>
<dbReference type="GO" id="GO:0005886">
    <property type="term" value="C:plasma membrane"/>
    <property type="evidence" value="ECO:0007669"/>
    <property type="project" value="UniProtKB-SubCell"/>
</dbReference>
<keyword evidence="3" id="KW-1133">Transmembrane helix</keyword>
<evidence type="ECO:0000256" key="2">
    <source>
        <dbReference type="ARBA" id="ARBA00022475"/>
    </source>
</evidence>
<evidence type="ECO:0000313" key="4">
    <source>
        <dbReference type="EMBL" id="GAJ21349.1"/>
    </source>
</evidence>
<evidence type="ECO:0000256" key="1">
    <source>
        <dbReference type="ARBA" id="ARBA00004429"/>
    </source>
</evidence>
<name>X1UV43_9ZZZZ</name>
<feature type="transmembrane region" description="Helical" evidence="3">
    <location>
        <begin position="12"/>
        <end position="31"/>
    </location>
</feature>
<dbReference type="EMBL" id="BARW01039576">
    <property type="protein sequence ID" value="GAJ21349.1"/>
    <property type="molecule type" value="Genomic_DNA"/>
</dbReference>
<feature type="non-terminal residue" evidence="4">
    <location>
        <position position="104"/>
    </location>
</feature>